<keyword evidence="4" id="KW-0503">Monooxygenase</keyword>
<dbReference type="InterPro" id="IPR050172">
    <property type="entry name" value="SsuD_RutA_monooxygenase"/>
</dbReference>
<name>A0ABY5PEQ6_9ACTN</name>
<keyword evidence="1" id="KW-0285">Flavoprotein</keyword>
<dbReference type="EMBL" id="CP088295">
    <property type="protein sequence ID" value="UUY03113.1"/>
    <property type="molecule type" value="Genomic_DNA"/>
</dbReference>
<keyword evidence="3" id="KW-0560">Oxidoreductase</keyword>
<protein>
    <submittedName>
        <fullName evidence="6">LLM class flavin-dependent oxidoreductase</fullName>
    </submittedName>
</protein>
<dbReference type="Gene3D" id="3.20.20.30">
    <property type="entry name" value="Luciferase-like domain"/>
    <property type="match status" value="1"/>
</dbReference>
<dbReference type="RefSeq" id="WP_353863624.1">
    <property type="nucleotide sequence ID" value="NZ_CP088295.1"/>
</dbReference>
<feature type="domain" description="Luciferase-like" evidence="5">
    <location>
        <begin position="19"/>
        <end position="198"/>
    </location>
</feature>
<evidence type="ECO:0000256" key="3">
    <source>
        <dbReference type="ARBA" id="ARBA00023002"/>
    </source>
</evidence>
<keyword evidence="2" id="KW-0288">FMN</keyword>
<dbReference type="Proteomes" id="UP001058860">
    <property type="component" value="Chromosome"/>
</dbReference>
<gene>
    <name evidence="6" type="ORF">LRS13_20925</name>
</gene>
<dbReference type="Pfam" id="PF00296">
    <property type="entry name" value="Bac_luciferase"/>
    <property type="match status" value="1"/>
</dbReference>
<dbReference type="InterPro" id="IPR011251">
    <property type="entry name" value="Luciferase-like_dom"/>
</dbReference>
<dbReference type="PANTHER" id="PTHR42847:SF4">
    <property type="entry name" value="ALKANESULFONATE MONOOXYGENASE-RELATED"/>
    <property type="match status" value="1"/>
</dbReference>
<dbReference type="PANTHER" id="PTHR42847">
    <property type="entry name" value="ALKANESULFONATE MONOOXYGENASE"/>
    <property type="match status" value="1"/>
</dbReference>
<evidence type="ECO:0000313" key="7">
    <source>
        <dbReference type="Proteomes" id="UP001058860"/>
    </source>
</evidence>
<dbReference type="SUPFAM" id="SSF51679">
    <property type="entry name" value="Bacterial luciferase-like"/>
    <property type="match status" value="1"/>
</dbReference>
<sequence>MLTPPRRGLFLAPFDDVSDPRLVAELATDAEAAGWDGFFVWDHVRYSSDRGEVSDPWIVLSAMAVATERIRIGPLVTPLSRRRIHKLARETVTLDRLSGGRLTLGVGLGSDNHGELDFPGEVADAKERAKLLDAGLEQLTAYWGGEFAPPPVQQPRIPIWVAGRYPAKAPMRRAAQWDGFFPIDMTDPSDLREIAAQMPASPPFDLVIELATDEDVTPWADAGATWILRAFGKSPDLGEVRAAIATGP</sequence>
<keyword evidence="7" id="KW-1185">Reference proteome</keyword>
<reference evidence="7" key="1">
    <citation type="submission" date="2021-11" db="EMBL/GenBank/DDBJ databases">
        <title>Cultivation dependent microbiological survey of springs from the worlds oldest radium mine currently devoted to the extraction of radon-saturated water.</title>
        <authorList>
            <person name="Kapinusova G."/>
            <person name="Smrhova T."/>
            <person name="Strejcek M."/>
            <person name="Suman J."/>
            <person name="Jani K."/>
            <person name="Pajer P."/>
            <person name="Uhlik O."/>
        </authorList>
    </citation>
    <scope>NUCLEOTIDE SEQUENCE [LARGE SCALE GENOMIC DNA]</scope>
    <source>
        <strain evidence="7">J379</strain>
    </source>
</reference>
<organism evidence="6 7">
    <name type="scientific">Svornostia abyssi</name>
    <dbReference type="NCBI Taxonomy" id="2898438"/>
    <lineage>
        <taxon>Bacteria</taxon>
        <taxon>Bacillati</taxon>
        <taxon>Actinomycetota</taxon>
        <taxon>Thermoleophilia</taxon>
        <taxon>Solirubrobacterales</taxon>
        <taxon>Baekduiaceae</taxon>
        <taxon>Svornostia</taxon>
    </lineage>
</organism>
<accession>A0ABY5PEQ6</accession>
<evidence type="ECO:0000256" key="4">
    <source>
        <dbReference type="ARBA" id="ARBA00023033"/>
    </source>
</evidence>
<proteinExistence type="predicted"/>
<evidence type="ECO:0000256" key="1">
    <source>
        <dbReference type="ARBA" id="ARBA00022630"/>
    </source>
</evidence>
<evidence type="ECO:0000259" key="5">
    <source>
        <dbReference type="Pfam" id="PF00296"/>
    </source>
</evidence>
<dbReference type="InterPro" id="IPR036661">
    <property type="entry name" value="Luciferase-like_sf"/>
</dbReference>
<evidence type="ECO:0000256" key="2">
    <source>
        <dbReference type="ARBA" id="ARBA00022643"/>
    </source>
</evidence>
<evidence type="ECO:0000313" key="6">
    <source>
        <dbReference type="EMBL" id="UUY03113.1"/>
    </source>
</evidence>